<keyword evidence="2" id="KW-1185">Reference proteome</keyword>
<accession>A0ABD2PI23</accession>
<dbReference type="EMBL" id="JBJKFK010009057">
    <property type="protein sequence ID" value="KAL3306915.1"/>
    <property type="molecule type" value="Genomic_DNA"/>
</dbReference>
<feature type="non-terminal residue" evidence="1">
    <location>
        <position position="1"/>
    </location>
</feature>
<protein>
    <submittedName>
        <fullName evidence="1">Uncharacterized protein</fullName>
    </submittedName>
</protein>
<gene>
    <name evidence="1" type="ORF">Ciccas_014589</name>
</gene>
<sequence length="188" mass="21143">STHRADRKRISWSDAILLVSTLESPVSDDVDDLAQYIRSAIRTAIDMYSSPLPPYPDSILPRKILQRSAKFRVSPQLSTLARLQSAIADLHAAQKKRLVLEETRALTDLRLKPGEIHRIRKRRCPDSNSLPPLRDPESQDLHLEDQSKAELLAKYFALRYSTSSPPVQSSLVDLPEGIELGLLSHCTL</sequence>
<dbReference type="AlphaFoldDB" id="A0ABD2PI23"/>
<name>A0ABD2PI23_9PLAT</name>
<evidence type="ECO:0000313" key="2">
    <source>
        <dbReference type="Proteomes" id="UP001626550"/>
    </source>
</evidence>
<comment type="caution">
    <text evidence="1">The sequence shown here is derived from an EMBL/GenBank/DDBJ whole genome shotgun (WGS) entry which is preliminary data.</text>
</comment>
<dbReference type="Proteomes" id="UP001626550">
    <property type="component" value="Unassembled WGS sequence"/>
</dbReference>
<organism evidence="1 2">
    <name type="scientific">Cichlidogyrus casuarinus</name>
    <dbReference type="NCBI Taxonomy" id="1844966"/>
    <lineage>
        <taxon>Eukaryota</taxon>
        <taxon>Metazoa</taxon>
        <taxon>Spiralia</taxon>
        <taxon>Lophotrochozoa</taxon>
        <taxon>Platyhelminthes</taxon>
        <taxon>Monogenea</taxon>
        <taxon>Monopisthocotylea</taxon>
        <taxon>Dactylogyridea</taxon>
        <taxon>Ancyrocephalidae</taxon>
        <taxon>Cichlidogyrus</taxon>
    </lineage>
</organism>
<reference evidence="1 2" key="1">
    <citation type="submission" date="2024-11" db="EMBL/GenBank/DDBJ databases">
        <title>Adaptive evolution of stress response genes in parasites aligns with host niche diversity.</title>
        <authorList>
            <person name="Hahn C."/>
            <person name="Resl P."/>
        </authorList>
    </citation>
    <scope>NUCLEOTIDE SEQUENCE [LARGE SCALE GENOMIC DNA]</scope>
    <source>
        <strain evidence="1">EGGRZ-B1_66</strain>
        <tissue evidence="1">Body</tissue>
    </source>
</reference>
<proteinExistence type="predicted"/>
<evidence type="ECO:0000313" key="1">
    <source>
        <dbReference type="EMBL" id="KAL3306915.1"/>
    </source>
</evidence>